<reference evidence="3" key="1">
    <citation type="submission" date="2019-08" db="EMBL/GenBank/DDBJ databases">
        <authorList>
            <person name="Kucharzyk K."/>
            <person name="Murdoch R.W."/>
            <person name="Higgins S."/>
            <person name="Loffler F."/>
        </authorList>
    </citation>
    <scope>NUCLEOTIDE SEQUENCE</scope>
</reference>
<feature type="domain" description="Rad50/SbcC-type AAA" evidence="2">
    <location>
        <begin position="5"/>
        <end position="241"/>
    </location>
</feature>
<dbReference type="GO" id="GO:0016887">
    <property type="term" value="F:ATP hydrolysis activity"/>
    <property type="evidence" value="ECO:0007669"/>
    <property type="project" value="InterPro"/>
</dbReference>
<proteinExistence type="predicted"/>
<evidence type="ECO:0000313" key="3">
    <source>
        <dbReference type="EMBL" id="MPM05061.1"/>
    </source>
</evidence>
<accession>A0A644WNG4</accession>
<protein>
    <recommendedName>
        <fullName evidence="2">Rad50/SbcC-type AAA domain-containing protein</fullName>
    </recommendedName>
</protein>
<dbReference type="Pfam" id="PF13558">
    <property type="entry name" value="SbcC_Walker_B"/>
    <property type="match status" value="1"/>
</dbReference>
<name>A0A644WNG4_9ZZZZ</name>
<feature type="coiled-coil region" evidence="1">
    <location>
        <begin position="285"/>
        <end position="344"/>
    </location>
</feature>
<dbReference type="InterPro" id="IPR038729">
    <property type="entry name" value="Rad50/SbcC_AAA"/>
</dbReference>
<dbReference type="PANTHER" id="PTHR32114">
    <property type="entry name" value="ABC TRANSPORTER ABCH.3"/>
    <property type="match status" value="1"/>
</dbReference>
<dbReference type="EMBL" id="VSSQ01001096">
    <property type="protein sequence ID" value="MPM05061.1"/>
    <property type="molecule type" value="Genomic_DNA"/>
</dbReference>
<evidence type="ECO:0000256" key="1">
    <source>
        <dbReference type="SAM" id="Coils"/>
    </source>
</evidence>
<keyword evidence="1" id="KW-0175">Coiled coil</keyword>
<comment type="caution">
    <text evidence="3">The sequence shown here is derived from an EMBL/GenBank/DDBJ whole genome shotgun (WGS) entry which is preliminary data.</text>
</comment>
<dbReference type="AlphaFoldDB" id="A0A644WNG4"/>
<organism evidence="3">
    <name type="scientific">bioreactor metagenome</name>
    <dbReference type="NCBI Taxonomy" id="1076179"/>
    <lineage>
        <taxon>unclassified sequences</taxon>
        <taxon>metagenomes</taxon>
        <taxon>ecological metagenomes</taxon>
    </lineage>
</organism>
<dbReference type="Pfam" id="PF13476">
    <property type="entry name" value="AAA_23"/>
    <property type="match status" value="1"/>
</dbReference>
<feature type="coiled-coil region" evidence="1">
    <location>
        <begin position="419"/>
        <end position="530"/>
    </location>
</feature>
<dbReference type="Gene3D" id="3.40.50.300">
    <property type="entry name" value="P-loop containing nucleotide triphosphate hydrolases"/>
    <property type="match status" value="2"/>
</dbReference>
<evidence type="ECO:0000259" key="2">
    <source>
        <dbReference type="Pfam" id="PF13476"/>
    </source>
</evidence>
<dbReference type="SUPFAM" id="SSF52540">
    <property type="entry name" value="P-loop containing nucleoside triphosphate hydrolases"/>
    <property type="match status" value="1"/>
</dbReference>
<dbReference type="PANTHER" id="PTHR32114:SF2">
    <property type="entry name" value="ABC TRANSPORTER ABCH.3"/>
    <property type="match status" value="1"/>
</dbReference>
<dbReference type="GO" id="GO:0006302">
    <property type="term" value="P:double-strand break repair"/>
    <property type="evidence" value="ECO:0007669"/>
    <property type="project" value="InterPro"/>
</dbReference>
<gene>
    <name evidence="3" type="ORF">SDC9_51343</name>
</gene>
<dbReference type="InterPro" id="IPR027417">
    <property type="entry name" value="P-loop_NTPase"/>
</dbReference>
<sequence>MKPLKLIINAFGPFADKQEIDFTLLGDKTFFLIHGPTGSGKTTILDALAFALYGTASGDLRVIKSLRSDYAPPSKKTEITFSFMTGEKIWEVTRAPEQELKKQRGEGNRKIPASAVLVEIKNLERTVVASGTNDVTEKIEDIIGFKADQFCQIVLLPQGEFRRFLIAGSNDRKLLLETLFKTQIYSKIENLLKERSKDIEKEYAMVKAQKDFLLDSLQCENAAEVDALLTNQQKEENEKRIAATLQTARVEAARISLQQAQELTKAFTEAEMAKSSWETLCLQAADIENKRKNALLAERAELLNEPYQSTKRAWHKLTEAQTELAEATSYLAKCKEVVAALEEKIAISLGIQINDSNDLDKILTDLNAKIAKLSGEAAKITGVSVELERLARELQDNTPCPVCGSLHHPAPATLSIAHKAELNRQVTTMTAEIKTLQKYQQAYQKAQVEQASNTASLEAAIQNKNKAETEFNALRLKYGNALKASPFANQQDFLAALAFIAQKEQLRQEVSTYEQKVAAAQERHTRASENIKDKILPPLETLAAETTVLEQIHKTLTEELAVLKNIISQTTMKQQELKKIGQKIVDLDVVYQTASSLAKTAQGENALNLSFSAFVLQAILDDVLSAANLRLHKMSRGRYSLHRTDTILDGRRKNGLNMEIMDSFTGMARPVQTLSGGEMFLASLSLALGLSDIIQSYAGGVRLDTILVDEGFGSLDEEALDMAIRTLTDLQKGGRLVGIISHVAELQERIPTRLEVTPGQQGSTAKFYI</sequence>